<protein>
    <submittedName>
        <fullName evidence="2">Uncharacterized protein</fullName>
    </submittedName>
</protein>
<dbReference type="AlphaFoldDB" id="E9G5G5"/>
<dbReference type="PhylomeDB" id="E9G5G5"/>
<dbReference type="KEGG" id="dpx:DAPPUDRAFT_98675"/>
<dbReference type="OrthoDB" id="6347032at2759"/>
<evidence type="ECO:0000256" key="1">
    <source>
        <dbReference type="SAM" id="Phobius"/>
    </source>
</evidence>
<organism evidence="2 3">
    <name type="scientific">Daphnia pulex</name>
    <name type="common">Water flea</name>
    <dbReference type="NCBI Taxonomy" id="6669"/>
    <lineage>
        <taxon>Eukaryota</taxon>
        <taxon>Metazoa</taxon>
        <taxon>Ecdysozoa</taxon>
        <taxon>Arthropoda</taxon>
        <taxon>Crustacea</taxon>
        <taxon>Branchiopoda</taxon>
        <taxon>Diplostraca</taxon>
        <taxon>Cladocera</taxon>
        <taxon>Anomopoda</taxon>
        <taxon>Daphniidae</taxon>
        <taxon>Daphnia</taxon>
    </lineage>
</organism>
<dbReference type="PANTHER" id="PTHR34609">
    <property type="entry name" value="GEO08273P1-RELATED"/>
    <property type="match status" value="1"/>
</dbReference>
<keyword evidence="1" id="KW-0472">Membrane</keyword>
<dbReference type="PANTHER" id="PTHR34609:SF17">
    <property type="entry name" value="GEO08273P1-RELATED"/>
    <property type="match status" value="1"/>
</dbReference>
<dbReference type="HOGENOM" id="CLU_129481_0_0_1"/>
<proteinExistence type="predicted"/>
<dbReference type="InterPro" id="IPR053077">
    <property type="entry name" value="MARVEL_domain_protein_3"/>
</dbReference>
<accession>E9G5G5</accession>
<sequence>MKYCRIKQFCCGCSLQTGTKIVGVICLVVGTIGFILGIVDSISNAVAVNKDEADILQHVISRTNNSLNLVTHNYAMSGANNIIRIIGSTLTIATTIFLLISAWRNHKPMFLLPWIILEAITFLIVIGYSLFFGVFLSIAGGYGIGIGYLIGSIVGAGLWLFFWFVVLSYYLELKEDAKLQQFSERSMTDYEIVAFNDRVYRSHEGKIFSRV</sequence>
<dbReference type="Pfam" id="PF15860">
    <property type="entry name" value="DUF4728"/>
    <property type="match status" value="1"/>
</dbReference>
<dbReference type="InterPro" id="IPR031720">
    <property type="entry name" value="DUF4728"/>
</dbReference>
<feature type="transmembrane region" description="Helical" evidence="1">
    <location>
        <begin position="146"/>
        <end position="171"/>
    </location>
</feature>
<name>E9G5G5_DAPPU</name>
<evidence type="ECO:0000313" key="3">
    <source>
        <dbReference type="Proteomes" id="UP000000305"/>
    </source>
</evidence>
<dbReference type="Proteomes" id="UP000000305">
    <property type="component" value="Unassembled WGS sequence"/>
</dbReference>
<dbReference type="eggNOG" id="ENOG502TB91">
    <property type="taxonomic scope" value="Eukaryota"/>
</dbReference>
<feature type="transmembrane region" description="Helical" evidence="1">
    <location>
        <begin position="115"/>
        <end position="140"/>
    </location>
</feature>
<dbReference type="EMBL" id="GL732532">
    <property type="protein sequence ID" value="EFX85202.1"/>
    <property type="molecule type" value="Genomic_DNA"/>
</dbReference>
<keyword evidence="1" id="KW-0812">Transmembrane</keyword>
<dbReference type="InParanoid" id="E9G5G5"/>
<reference evidence="2 3" key="1">
    <citation type="journal article" date="2011" name="Science">
        <title>The ecoresponsive genome of Daphnia pulex.</title>
        <authorList>
            <person name="Colbourne J.K."/>
            <person name="Pfrender M.E."/>
            <person name="Gilbert D."/>
            <person name="Thomas W.K."/>
            <person name="Tucker A."/>
            <person name="Oakley T.H."/>
            <person name="Tokishita S."/>
            <person name="Aerts A."/>
            <person name="Arnold G.J."/>
            <person name="Basu M.K."/>
            <person name="Bauer D.J."/>
            <person name="Caceres C.E."/>
            <person name="Carmel L."/>
            <person name="Casola C."/>
            <person name="Choi J.H."/>
            <person name="Detter J.C."/>
            <person name="Dong Q."/>
            <person name="Dusheyko S."/>
            <person name="Eads B.D."/>
            <person name="Frohlich T."/>
            <person name="Geiler-Samerotte K.A."/>
            <person name="Gerlach D."/>
            <person name="Hatcher P."/>
            <person name="Jogdeo S."/>
            <person name="Krijgsveld J."/>
            <person name="Kriventseva E.V."/>
            <person name="Kultz D."/>
            <person name="Laforsch C."/>
            <person name="Lindquist E."/>
            <person name="Lopez J."/>
            <person name="Manak J.R."/>
            <person name="Muller J."/>
            <person name="Pangilinan J."/>
            <person name="Patwardhan R.P."/>
            <person name="Pitluck S."/>
            <person name="Pritham E.J."/>
            <person name="Rechtsteiner A."/>
            <person name="Rho M."/>
            <person name="Rogozin I.B."/>
            <person name="Sakarya O."/>
            <person name="Salamov A."/>
            <person name="Schaack S."/>
            <person name="Shapiro H."/>
            <person name="Shiga Y."/>
            <person name="Skalitzky C."/>
            <person name="Smith Z."/>
            <person name="Souvorov A."/>
            <person name="Sung W."/>
            <person name="Tang Z."/>
            <person name="Tsuchiya D."/>
            <person name="Tu H."/>
            <person name="Vos H."/>
            <person name="Wang M."/>
            <person name="Wolf Y.I."/>
            <person name="Yamagata H."/>
            <person name="Yamada T."/>
            <person name="Ye Y."/>
            <person name="Shaw J.R."/>
            <person name="Andrews J."/>
            <person name="Crease T.J."/>
            <person name="Tang H."/>
            <person name="Lucas S.M."/>
            <person name="Robertson H.M."/>
            <person name="Bork P."/>
            <person name="Koonin E.V."/>
            <person name="Zdobnov E.M."/>
            <person name="Grigoriev I.V."/>
            <person name="Lynch M."/>
            <person name="Boore J.L."/>
        </authorList>
    </citation>
    <scope>NUCLEOTIDE SEQUENCE [LARGE SCALE GENOMIC DNA]</scope>
</reference>
<keyword evidence="3" id="KW-1185">Reference proteome</keyword>
<feature type="transmembrane region" description="Helical" evidence="1">
    <location>
        <begin position="21"/>
        <end position="39"/>
    </location>
</feature>
<gene>
    <name evidence="2" type="ORF">DAPPUDRAFT_98675</name>
</gene>
<evidence type="ECO:0000313" key="2">
    <source>
        <dbReference type="EMBL" id="EFX85202.1"/>
    </source>
</evidence>
<feature type="transmembrane region" description="Helical" evidence="1">
    <location>
        <begin position="82"/>
        <end position="103"/>
    </location>
</feature>
<keyword evidence="1" id="KW-1133">Transmembrane helix</keyword>